<dbReference type="Proteomes" id="UP000601990">
    <property type="component" value="Unassembled WGS sequence"/>
</dbReference>
<evidence type="ECO:0000313" key="6">
    <source>
        <dbReference type="EMBL" id="NMF95365.1"/>
    </source>
</evidence>
<dbReference type="EMBL" id="WTVH01000068">
    <property type="protein sequence ID" value="NMF95365.1"/>
    <property type="molecule type" value="Genomic_DNA"/>
</dbReference>
<reference evidence="6" key="1">
    <citation type="submission" date="2019-12" db="EMBL/GenBank/DDBJ databases">
        <title>Comparative genomics gives insights into the taxonomy of the Azoarcus-Aromatoleum group and reveals separate origins of nif in the plant-associated Azoarcus and non-plant-associated Aromatoleum sub-groups.</title>
        <authorList>
            <person name="Lafos M."/>
            <person name="Maluk M."/>
            <person name="Batista M."/>
            <person name="Junghare M."/>
            <person name="Carmona M."/>
            <person name="Faoro H."/>
            <person name="Cruz L.M."/>
            <person name="Battistoni F."/>
            <person name="De Souza E."/>
            <person name="Pedrosa F."/>
            <person name="Chen W.-M."/>
            <person name="Poole P.S."/>
            <person name="Dixon R.A."/>
            <person name="James E.K."/>
        </authorList>
    </citation>
    <scope>NUCLEOTIDE SEQUENCE</scope>
    <source>
        <strain evidence="6">U120</strain>
    </source>
</reference>
<evidence type="ECO:0000256" key="4">
    <source>
        <dbReference type="ARBA" id="ARBA00023125"/>
    </source>
</evidence>
<keyword evidence="7" id="KW-1185">Reference proteome</keyword>
<gene>
    <name evidence="6" type="ORF">GO608_18870</name>
</gene>
<keyword evidence="4" id="KW-0238">DNA-binding</keyword>
<evidence type="ECO:0000256" key="1">
    <source>
        <dbReference type="ARBA" id="ARBA00002190"/>
    </source>
</evidence>
<comment type="function">
    <text evidence="1">Required for the transposition of the insertion element.</text>
</comment>
<sequence length="142" mass="16567">MRICRARSLSPARRTNDAAATLGLDRQIARQVSEARRLCRGEHRRDSPLLPLSRVHRKHWESTNMLERPNEEIKRRTHVVRIFPNVESCLRLIRALCVETHEEPLEDSRYLIVAAAAAHARSCRTTLNTVDRRVFGSSNWWY</sequence>
<comment type="similarity">
    <text evidence="2">Belongs to the transposase mutator family.</text>
</comment>
<evidence type="ECO:0000256" key="3">
    <source>
        <dbReference type="ARBA" id="ARBA00022578"/>
    </source>
</evidence>
<dbReference type="InterPro" id="IPR001207">
    <property type="entry name" value="Transposase_mutator"/>
</dbReference>
<organism evidence="6 7">
    <name type="scientific">Aromatoleum buckelii</name>
    <dbReference type="NCBI Taxonomy" id="200254"/>
    <lineage>
        <taxon>Bacteria</taxon>
        <taxon>Pseudomonadati</taxon>
        <taxon>Pseudomonadota</taxon>
        <taxon>Betaproteobacteria</taxon>
        <taxon>Rhodocyclales</taxon>
        <taxon>Rhodocyclaceae</taxon>
        <taxon>Aromatoleum</taxon>
    </lineage>
</organism>
<keyword evidence="3" id="KW-0815">Transposition</keyword>
<name>A0ABX1N803_9RHOO</name>
<evidence type="ECO:0000256" key="5">
    <source>
        <dbReference type="ARBA" id="ARBA00023172"/>
    </source>
</evidence>
<dbReference type="Pfam" id="PF00872">
    <property type="entry name" value="Transposase_mut"/>
    <property type="match status" value="1"/>
</dbReference>
<keyword evidence="5" id="KW-0233">DNA recombination</keyword>
<protein>
    <recommendedName>
        <fullName evidence="8">Transposase</fullName>
    </recommendedName>
</protein>
<accession>A0ABX1N803</accession>
<proteinExistence type="inferred from homology"/>
<evidence type="ECO:0000313" key="7">
    <source>
        <dbReference type="Proteomes" id="UP000601990"/>
    </source>
</evidence>
<evidence type="ECO:0000256" key="2">
    <source>
        <dbReference type="ARBA" id="ARBA00010961"/>
    </source>
</evidence>
<comment type="caution">
    <text evidence="6">The sequence shown here is derived from an EMBL/GenBank/DDBJ whole genome shotgun (WGS) entry which is preliminary data.</text>
</comment>
<evidence type="ECO:0008006" key="8">
    <source>
        <dbReference type="Google" id="ProtNLM"/>
    </source>
</evidence>